<feature type="compositionally biased region" description="Polar residues" evidence="1">
    <location>
        <begin position="129"/>
        <end position="139"/>
    </location>
</feature>
<evidence type="ECO:0000256" key="2">
    <source>
        <dbReference type="SAM" id="Phobius"/>
    </source>
</evidence>
<evidence type="ECO:0000313" key="3">
    <source>
        <dbReference type="EMBL" id="RYC04792.1"/>
    </source>
</evidence>
<reference evidence="3 4" key="1">
    <citation type="submission" date="2019-01" db="EMBL/GenBank/DDBJ databases">
        <authorList>
            <person name="Deng T."/>
        </authorList>
    </citation>
    <scope>NUCLEOTIDE SEQUENCE [LARGE SCALE GENOMIC DNA]</scope>
    <source>
        <strain evidence="3 4">F8825</strain>
    </source>
</reference>
<feature type="transmembrane region" description="Helical" evidence="2">
    <location>
        <begin position="26"/>
        <end position="46"/>
    </location>
</feature>
<gene>
    <name evidence="3" type="primary">fxsA</name>
    <name evidence="3" type="ORF">EUU22_21900</name>
</gene>
<dbReference type="AlphaFoldDB" id="A0A4Q2SHM2"/>
<sequence length="165" mass="18065">MHITALLFILLPLVEITGFILVGKAVGVAVTLGLIILSAVAGLMLLRVQGVGMVRKLRRESQSAPDGGEALAHEAMIAAAAILLIVPGFVTDIIGLLLLLPFLRNIVWSRLGARTVFFSSRQRFYAEQGNGSERAQSRTIDLHEADFRRKPDNRSPWHVEKDGDQ</sequence>
<dbReference type="Proteomes" id="UP000291088">
    <property type="component" value="Unassembled WGS sequence"/>
</dbReference>
<proteinExistence type="predicted"/>
<dbReference type="Pfam" id="PF04186">
    <property type="entry name" value="FxsA"/>
    <property type="match status" value="1"/>
</dbReference>
<comment type="caution">
    <text evidence="3">The sequence shown here is derived from an EMBL/GenBank/DDBJ whole genome shotgun (WGS) entry which is preliminary data.</text>
</comment>
<name>A0A4Q2SHM2_9HYPH</name>
<accession>A0A4Q2SHM2</accession>
<keyword evidence="2" id="KW-0812">Transmembrane</keyword>
<feature type="compositionally biased region" description="Basic and acidic residues" evidence="1">
    <location>
        <begin position="140"/>
        <end position="165"/>
    </location>
</feature>
<dbReference type="RefSeq" id="WP_129334085.1">
    <property type="nucleotide sequence ID" value="NZ_SDVB01000311.1"/>
</dbReference>
<feature type="region of interest" description="Disordered" evidence="1">
    <location>
        <begin position="129"/>
        <end position="165"/>
    </location>
</feature>
<dbReference type="EMBL" id="SDVB01000311">
    <property type="protein sequence ID" value="RYC04792.1"/>
    <property type="molecule type" value="Genomic_DNA"/>
</dbReference>
<evidence type="ECO:0000256" key="1">
    <source>
        <dbReference type="SAM" id="MobiDB-lite"/>
    </source>
</evidence>
<dbReference type="OrthoDB" id="9792788at2"/>
<keyword evidence="4" id="KW-1185">Reference proteome</keyword>
<keyword evidence="2" id="KW-0472">Membrane</keyword>
<keyword evidence="2" id="KW-1133">Transmembrane helix</keyword>
<dbReference type="PANTHER" id="PTHR35335">
    <property type="entry name" value="UPF0716 PROTEIN FXSA"/>
    <property type="match status" value="1"/>
</dbReference>
<dbReference type="InterPro" id="IPR007313">
    <property type="entry name" value="FxsA"/>
</dbReference>
<dbReference type="GO" id="GO:0016020">
    <property type="term" value="C:membrane"/>
    <property type="evidence" value="ECO:0007669"/>
    <property type="project" value="InterPro"/>
</dbReference>
<evidence type="ECO:0000313" key="4">
    <source>
        <dbReference type="Proteomes" id="UP000291088"/>
    </source>
</evidence>
<organism evidence="3 4">
    <name type="scientific">Ciceribacter ferrooxidans</name>
    <dbReference type="NCBI Taxonomy" id="2509717"/>
    <lineage>
        <taxon>Bacteria</taxon>
        <taxon>Pseudomonadati</taxon>
        <taxon>Pseudomonadota</taxon>
        <taxon>Alphaproteobacteria</taxon>
        <taxon>Hyphomicrobiales</taxon>
        <taxon>Rhizobiaceae</taxon>
        <taxon>Ciceribacter</taxon>
    </lineage>
</organism>
<protein>
    <submittedName>
        <fullName evidence="3">Membrane protein FxsA</fullName>
    </submittedName>
</protein>
<dbReference type="PANTHER" id="PTHR35335:SF1">
    <property type="entry name" value="UPF0716 PROTEIN FXSA"/>
    <property type="match status" value="1"/>
</dbReference>
<dbReference type="NCBIfam" id="NF008528">
    <property type="entry name" value="PRK11463.1-2"/>
    <property type="match status" value="1"/>
</dbReference>